<dbReference type="EMBL" id="JAOL01000116">
    <property type="protein sequence ID" value="EUA89805.1"/>
    <property type="molecule type" value="Genomic_DNA"/>
</dbReference>
<feature type="compositionally biased region" description="Polar residues" evidence="1">
    <location>
        <begin position="1"/>
        <end position="10"/>
    </location>
</feature>
<name>A0ABP3AJ29_MYCUL</name>
<evidence type="ECO:0000313" key="2">
    <source>
        <dbReference type="EMBL" id="EUA89805.1"/>
    </source>
</evidence>
<reference evidence="2 3" key="1">
    <citation type="submission" date="2014-01" db="EMBL/GenBank/DDBJ databases">
        <authorList>
            <person name="Dobos K."/>
            <person name="Lenaerts A."/>
            <person name="Ordway D."/>
            <person name="DeGroote M.A."/>
            <person name="Parker T."/>
            <person name="Sizemore C."/>
            <person name="Tallon L.J."/>
            <person name="Sadzewicz L.K."/>
            <person name="Sengamalay N."/>
            <person name="Fraser C.M."/>
            <person name="Hine E."/>
            <person name="Shefchek K.A."/>
            <person name="Das S.P."/>
            <person name="Tettelin H."/>
        </authorList>
    </citation>
    <scope>NUCLEOTIDE SEQUENCE [LARGE SCALE GENOMIC DNA]</scope>
    <source>
        <strain evidence="2 3">Harvey</strain>
    </source>
</reference>
<feature type="compositionally biased region" description="Basic residues" evidence="1">
    <location>
        <begin position="21"/>
        <end position="45"/>
    </location>
</feature>
<sequence length="45" mass="5171">MSAESDTLTCDTPHWAGPPRSSRHGQTRRPCRGRHRSTRLRAREV</sequence>
<evidence type="ECO:0000256" key="1">
    <source>
        <dbReference type="SAM" id="MobiDB-lite"/>
    </source>
</evidence>
<accession>A0ABP3AJ29</accession>
<organism evidence="2 3">
    <name type="scientific">Mycobacterium ulcerans str. Harvey</name>
    <dbReference type="NCBI Taxonomy" id="1299332"/>
    <lineage>
        <taxon>Bacteria</taxon>
        <taxon>Bacillati</taxon>
        <taxon>Actinomycetota</taxon>
        <taxon>Actinomycetes</taxon>
        <taxon>Mycobacteriales</taxon>
        <taxon>Mycobacteriaceae</taxon>
        <taxon>Mycobacterium</taxon>
        <taxon>Mycobacterium ulcerans group</taxon>
    </lineage>
</organism>
<evidence type="ECO:0000313" key="3">
    <source>
        <dbReference type="Proteomes" id="UP000020681"/>
    </source>
</evidence>
<protein>
    <submittedName>
        <fullName evidence="2">Uncharacterized protein</fullName>
    </submittedName>
</protein>
<gene>
    <name evidence="2" type="ORF">I551_3741</name>
</gene>
<keyword evidence="3" id="KW-1185">Reference proteome</keyword>
<proteinExistence type="predicted"/>
<feature type="region of interest" description="Disordered" evidence="1">
    <location>
        <begin position="1"/>
        <end position="45"/>
    </location>
</feature>
<comment type="caution">
    <text evidence="2">The sequence shown here is derived from an EMBL/GenBank/DDBJ whole genome shotgun (WGS) entry which is preliminary data.</text>
</comment>
<dbReference type="Proteomes" id="UP000020681">
    <property type="component" value="Unassembled WGS sequence"/>
</dbReference>